<gene>
    <name evidence="1" type="ORF">ACFQAV_12445</name>
</gene>
<comment type="caution">
    <text evidence="1">The sequence shown here is derived from an EMBL/GenBank/DDBJ whole genome shotgun (WGS) entry which is preliminary data.</text>
</comment>
<dbReference type="Proteomes" id="UP001596288">
    <property type="component" value="Unassembled WGS sequence"/>
</dbReference>
<dbReference type="RefSeq" id="WP_137610881.1">
    <property type="nucleotide sequence ID" value="NZ_BJDF01000005.1"/>
</dbReference>
<proteinExistence type="predicted"/>
<organism evidence="1 2">
    <name type="scientific">Companilactobacillus huachuanensis</name>
    <dbReference type="NCBI Taxonomy" id="2559914"/>
    <lineage>
        <taxon>Bacteria</taxon>
        <taxon>Bacillati</taxon>
        <taxon>Bacillota</taxon>
        <taxon>Bacilli</taxon>
        <taxon>Lactobacillales</taxon>
        <taxon>Lactobacillaceae</taxon>
        <taxon>Companilactobacillus</taxon>
    </lineage>
</organism>
<accession>A0ABW1RQC2</accession>
<name>A0ABW1RQC2_9LACO</name>
<dbReference type="EMBL" id="JBHSSF010000039">
    <property type="protein sequence ID" value="MFC6177619.1"/>
    <property type="molecule type" value="Genomic_DNA"/>
</dbReference>
<protein>
    <submittedName>
        <fullName evidence="1">Uncharacterized protein</fullName>
    </submittedName>
</protein>
<evidence type="ECO:0000313" key="1">
    <source>
        <dbReference type="EMBL" id="MFC6177619.1"/>
    </source>
</evidence>
<keyword evidence="2" id="KW-1185">Reference proteome</keyword>
<sequence length="337" mass="38780">MTTKLSNLERLIINQLIDTGLFTSSPIKPTNEMTDAVLALKKTIVQNHINNYLNDLIGINPENIQENLLLTLGSDYESPETVHVLLATLKAVINLPELQNNTSDRAVLTQTIVRQVRSEVVDLDEKEVQRLITDLFVERFKLFTVDFPDLVQSEQNQEISEYWNISPDFNLFAQAIINRLTSRQEIVMSDVQRVNQALLINRYISPKMSPHLWGVLLDKKNKIAEQWENLDRFDLECGDDYALLLDKKRQQVKSRPAVVAIDVAHEIHAGISENELNQMIKDNIEKLFPSKKITVSQVKESLNNFDLIKVKHDFVYPAPIIKRFSIEDKISQEQIHE</sequence>
<reference evidence="2" key="1">
    <citation type="journal article" date="2019" name="Int. J. Syst. Evol. Microbiol.">
        <title>The Global Catalogue of Microorganisms (GCM) 10K type strain sequencing project: providing services to taxonomists for standard genome sequencing and annotation.</title>
        <authorList>
            <consortium name="The Broad Institute Genomics Platform"/>
            <consortium name="The Broad Institute Genome Sequencing Center for Infectious Disease"/>
            <person name="Wu L."/>
            <person name="Ma J."/>
        </authorList>
    </citation>
    <scope>NUCLEOTIDE SEQUENCE [LARGE SCALE GENOMIC DNA]</scope>
    <source>
        <strain evidence="2">CCM 8927</strain>
    </source>
</reference>
<evidence type="ECO:0000313" key="2">
    <source>
        <dbReference type="Proteomes" id="UP001596288"/>
    </source>
</evidence>